<sequence>MGTDFQTASPAETPVLMLMNYALLENDFPIQIVKDKLEEEKEHAKRFQNSEDQKILMNKNRNVD</sequence>
<feature type="compositionally biased region" description="Basic and acidic residues" evidence="1">
    <location>
        <begin position="43"/>
        <end position="54"/>
    </location>
</feature>
<dbReference type="PATRIC" id="fig|1265819.5.peg.2787"/>
<comment type="caution">
    <text evidence="2">The sequence shown here is derived from an EMBL/GenBank/DDBJ whole genome shotgun (WGS) entry which is preliminary data.</text>
</comment>
<evidence type="ECO:0000313" key="2">
    <source>
        <dbReference type="EMBL" id="EUJ21704.1"/>
    </source>
</evidence>
<evidence type="ECO:0000313" key="3">
    <source>
        <dbReference type="Proteomes" id="UP000019253"/>
    </source>
</evidence>
<dbReference type="EMBL" id="AODD01000026">
    <property type="protein sequence ID" value="EUJ21704.1"/>
    <property type="molecule type" value="Genomic_DNA"/>
</dbReference>
<gene>
    <name evidence="2" type="ORF">PGRAN_13953</name>
</gene>
<evidence type="ECO:0000256" key="1">
    <source>
        <dbReference type="SAM" id="MobiDB-lite"/>
    </source>
</evidence>
<dbReference type="RefSeq" id="WP_036067639.1">
    <property type="nucleotide sequence ID" value="NZ_AODD01000026.1"/>
</dbReference>
<protein>
    <submittedName>
        <fullName evidence="2">Uncharacterized protein</fullName>
    </submittedName>
</protein>
<feature type="region of interest" description="Disordered" evidence="1">
    <location>
        <begin position="43"/>
        <end position="64"/>
    </location>
</feature>
<organism evidence="2 3">
    <name type="scientific">Listeria grandensis FSL F6-0971</name>
    <dbReference type="NCBI Taxonomy" id="1265819"/>
    <lineage>
        <taxon>Bacteria</taxon>
        <taxon>Bacillati</taxon>
        <taxon>Bacillota</taxon>
        <taxon>Bacilli</taxon>
        <taxon>Bacillales</taxon>
        <taxon>Listeriaceae</taxon>
        <taxon>Listeria</taxon>
    </lineage>
</organism>
<proteinExistence type="predicted"/>
<accession>W7B366</accession>
<reference evidence="2 3" key="1">
    <citation type="journal article" date="2014" name="Int. J. Syst. Evol. Microbiol.">
        <title>Listeria floridensis sp. nov., Listeria aquatica sp. nov., Listeria cornellensis sp. nov., Listeria riparia sp. nov. and Listeria grandensis sp. nov., from agricultural and natural environments.</title>
        <authorList>
            <person name="den Bakker H.C."/>
            <person name="Warchocki S."/>
            <person name="Wright E.M."/>
            <person name="Allred A.F."/>
            <person name="Ahlstrom C."/>
            <person name="Manuel C.S."/>
            <person name="Stasiewicz M.J."/>
            <person name="Burrell A."/>
            <person name="Roof S."/>
            <person name="Strawn L."/>
            <person name="Fortes E.D."/>
            <person name="Nightingale K.K."/>
            <person name="Kephart D."/>
            <person name="Wiedmann M."/>
        </authorList>
    </citation>
    <scope>NUCLEOTIDE SEQUENCE [LARGE SCALE GENOMIC DNA]</scope>
    <source>
        <strain evidence="3">FSL F6-971</strain>
    </source>
</reference>
<dbReference type="AlphaFoldDB" id="W7B366"/>
<keyword evidence="3" id="KW-1185">Reference proteome</keyword>
<dbReference type="Proteomes" id="UP000019253">
    <property type="component" value="Unassembled WGS sequence"/>
</dbReference>
<name>W7B366_9LIST</name>